<reference evidence="3 4" key="1">
    <citation type="journal article" date="2021" name="Elife">
        <title>Chloroplast acquisition without the gene transfer in kleptoplastic sea slugs, Plakobranchus ocellatus.</title>
        <authorList>
            <person name="Maeda T."/>
            <person name="Takahashi S."/>
            <person name="Yoshida T."/>
            <person name="Shimamura S."/>
            <person name="Takaki Y."/>
            <person name="Nagai Y."/>
            <person name="Toyoda A."/>
            <person name="Suzuki Y."/>
            <person name="Arimoto A."/>
            <person name="Ishii H."/>
            <person name="Satoh N."/>
            <person name="Nishiyama T."/>
            <person name="Hasebe M."/>
            <person name="Maruyama T."/>
            <person name="Minagawa J."/>
            <person name="Obokata J."/>
            <person name="Shigenobu S."/>
        </authorList>
    </citation>
    <scope>NUCLEOTIDE SEQUENCE [LARGE SCALE GENOMIC DNA]</scope>
</reference>
<comment type="caution">
    <text evidence="3">The sequence shown here is derived from an EMBL/GenBank/DDBJ whole genome shotgun (WGS) entry which is preliminary data.</text>
</comment>
<evidence type="ECO:0000259" key="2">
    <source>
        <dbReference type="Pfam" id="PF04091"/>
    </source>
</evidence>
<dbReference type="InterPro" id="IPR007225">
    <property type="entry name" value="EXOC6/Sec15"/>
</dbReference>
<dbReference type="FunFam" id="1.20.58.670:FF:000001">
    <property type="entry name" value="Exocyst complex component"/>
    <property type="match status" value="1"/>
</dbReference>
<dbReference type="PANTHER" id="PTHR12702">
    <property type="entry name" value="SEC15"/>
    <property type="match status" value="1"/>
</dbReference>
<dbReference type="AlphaFoldDB" id="A0AAV4ECA6"/>
<feature type="domain" description="Exocyst complex subunit EXOC6/Sec15 C-terminal" evidence="2">
    <location>
        <begin position="1"/>
        <end position="170"/>
    </location>
</feature>
<dbReference type="Gene3D" id="1.20.58.670">
    <property type="entry name" value="Dsl1p vesicle tethering complex, Tip20p subunit, domain D"/>
    <property type="match status" value="1"/>
</dbReference>
<sequence>DARSDAEQHIYEQLNLKIDEFLDLASYDWNIMESKGQASSYLMDLVAFLQSTFMSFTNLPGKVAKTACMSACQHIAVRLKALLEDNEIRQISMGALQQFNLDVMQCEQFAASEPVPDSNDGTLQMAFSDLRQILDLFINWDWSVYLADYGKQQSRYLRVPRTTAVNMLEKLNNADKKKNNLFTSLKKNERDKKKLIETVLKQLKVLENGTS</sequence>
<dbReference type="InterPro" id="IPR042044">
    <property type="entry name" value="EXOC6PINT-1/Sec15/Tip20_C_dom2"/>
</dbReference>
<dbReference type="Pfam" id="PF04091">
    <property type="entry name" value="Sec15_C"/>
    <property type="match status" value="1"/>
</dbReference>
<proteinExistence type="predicted"/>
<dbReference type="GO" id="GO:0016020">
    <property type="term" value="C:membrane"/>
    <property type="evidence" value="ECO:0007669"/>
    <property type="project" value="TreeGrafter"/>
</dbReference>
<dbReference type="Proteomes" id="UP000762676">
    <property type="component" value="Unassembled WGS sequence"/>
</dbReference>
<dbReference type="GO" id="GO:0006886">
    <property type="term" value="P:intracellular protein transport"/>
    <property type="evidence" value="ECO:0007669"/>
    <property type="project" value="InterPro"/>
</dbReference>
<keyword evidence="4" id="KW-1185">Reference proteome</keyword>
<dbReference type="GO" id="GO:0000145">
    <property type="term" value="C:exocyst"/>
    <property type="evidence" value="ECO:0007669"/>
    <property type="project" value="TreeGrafter"/>
</dbReference>
<dbReference type="GO" id="GO:0006893">
    <property type="term" value="P:Golgi to plasma membrane transport"/>
    <property type="evidence" value="ECO:0007669"/>
    <property type="project" value="TreeGrafter"/>
</dbReference>
<feature type="non-terminal residue" evidence="3">
    <location>
        <position position="1"/>
    </location>
</feature>
<dbReference type="InterPro" id="IPR046361">
    <property type="entry name" value="EXOC6/Sec15_C"/>
</dbReference>
<evidence type="ECO:0000313" key="3">
    <source>
        <dbReference type="EMBL" id="GFR58429.1"/>
    </source>
</evidence>
<evidence type="ECO:0000256" key="1">
    <source>
        <dbReference type="ARBA" id="ARBA00023054"/>
    </source>
</evidence>
<dbReference type="PANTHER" id="PTHR12702:SF0">
    <property type="entry name" value="EXOCYST COMPLEX COMPONENT 6"/>
    <property type="match status" value="1"/>
</dbReference>
<dbReference type="GO" id="GO:0090522">
    <property type="term" value="P:vesicle tethering involved in exocytosis"/>
    <property type="evidence" value="ECO:0007669"/>
    <property type="project" value="InterPro"/>
</dbReference>
<evidence type="ECO:0000313" key="4">
    <source>
        <dbReference type="Proteomes" id="UP000762676"/>
    </source>
</evidence>
<gene>
    <name evidence="3" type="ORF">ElyMa_000029400</name>
</gene>
<protein>
    <submittedName>
        <fullName evidence="3">Exocyst complex component 6</fullName>
    </submittedName>
</protein>
<accession>A0AAV4ECA6</accession>
<dbReference type="EMBL" id="BMAT01000044">
    <property type="protein sequence ID" value="GFR58429.1"/>
    <property type="molecule type" value="Genomic_DNA"/>
</dbReference>
<keyword evidence="1" id="KW-0175">Coiled coil</keyword>
<name>A0AAV4ECA6_9GAST</name>
<organism evidence="3 4">
    <name type="scientific">Elysia marginata</name>
    <dbReference type="NCBI Taxonomy" id="1093978"/>
    <lineage>
        <taxon>Eukaryota</taxon>
        <taxon>Metazoa</taxon>
        <taxon>Spiralia</taxon>
        <taxon>Lophotrochozoa</taxon>
        <taxon>Mollusca</taxon>
        <taxon>Gastropoda</taxon>
        <taxon>Heterobranchia</taxon>
        <taxon>Euthyneura</taxon>
        <taxon>Panpulmonata</taxon>
        <taxon>Sacoglossa</taxon>
        <taxon>Placobranchoidea</taxon>
        <taxon>Plakobranchidae</taxon>
        <taxon>Elysia</taxon>
    </lineage>
</organism>